<evidence type="ECO:0000313" key="8">
    <source>
        <dbReference type="EMBL" id="MFC0267532.1"/>
    </source>
</evidence>
<dbReference type="EC" id="3.1.3.-" evidence="7"/>
<name>A0ABV6G1K4_9GAMM</name>
<dbReference type="Pfam" id="PF13242">
    <property type="entry name" value="Hydrolase_like"/>
    <property type="match status" value="1"/>
</dbReference>
<evidence type="ECO:0000256" key="6">
    <source>
        <dbReference type="ARBA" id="ARBA00031828"/>
    </source>
</evidence>
<dbReference type="PANTHER" id="PTHR42891:SF1">
    <property type="entry name" value="D-GLYCERO-BETA-D-MANNO-HEPTOSE-1,7-BISPHOSPHATE 7-PHOSPHATASE"/>
    <property type="match status" value="1"/>
</dbReference>
<dbReference type="PIRSF" id="PIRSF004682">
    <property type="entry name" value="GmhB"/>
    <property type="match status" value="1"/>
</dbReference>
<evidence type="ECO:0000256" key="3">
    <source>
        <dbReference type="ARBA" id="ARBA00022723"/>
    </source>
</evidence>
<evidence type="ECO:0000313" key="9">
    <source>
        <dbReference type="Proteomes" id="UP001589814"/>
    </source>
</evidence>
<protein>
    <recommendedName>
        <fullName evidence="6 7">D,D-heptose 1,7-bisphosphate phosphatase</fullName>
        <ecNumber evidence="7">3.1.3.-</ecNumber>
    </recommendedName>
</protein>
<organism evidence="8 9">
    <name type="scientific">Kushneria aurantia</name>
    <dbReference type="NCBI Taxonomy" id="504092"/>
    <lineage>
        <taxon>Bacteria</taxon>
        <taxon>Pseudomonadati</taxon>
        <taxon>Pseudomonadota</taxon>
        <taxon>Gammaproteobacteria</taxon>
        <taxon>Oceanospirillales</taxon>
        <taxon>Halomonadaceae</taxon>
        <taxon>Kushneria</taxon>
    </lineage>
</organism>
<dbReference type="PANTHER" id="PTHR42891">
    <property type="entry name" value="D-GLYCERO-BETA-D-MANNO-HEPTOSE-1,7-BISPHOSPHATE 7-PHOSPHATASE"/>
    <property type="match status" value="1"/>
</dbReference>
<comment type="caution">
    <text evidence="8">The sequence shown here is derived from an EMBL/GenBank/DDBJ whole genome shotgun (WGS) entry which is preliminary data.</text>
</comment>
<keyword evidence="3" id="KW-0479">Metal-binding</keyword>
<comment type="similarity">
    <text evidence="7">Belongs to the gmhB family.</text>
</comment>
<reference evidence="8 9" key="1">
    <citation type="submission" date="2024-09" db="EMBL/GenBank/DDBJ databases">
        <authorList>
            <person name="Sun Q."/>
            <person name="Mori K."/>
        </authorList>
    </citation>
    <scope>NUCLEOTIDE SEQUENCE [LARGE SCALE GENOMIC DNA]</scope>
    <source>
        <strain evidence="8 9">CCM 7415</strain>
    </source>
</reference>
<dbReference type="InterPro" id="IPR006549">
    <property type="entry name" value="HAD-SF_hydro_IIIA"/>
</dbReference>
<dbReference type="InterPro" id="IPR006543">
    <property type="entry name" value="Histidinol-phos"/>
</dbReference>
<dbReference type="SUPFAM" id="SSF56784">
    <property type="entry name" value="HAD-like"/>
    <property type="match status" value="1"/>
</dbReference>
<dbReference type="NCBIfam" id="TIGR01656">
    <property type="entry name" value="Histidinol-ppas"/>
    <property type="match status" value="1"/>
</dbReference>
<comment type="subcellular location">
    <subcellularLocation>
        <location evidence="1 7">Cytoplasm</location>
    </subcellularLocation>
</comment>
<dbReference type="InterPro" id="IPR036412">
    <property type="entry name" value="HAD-like_sf"/>
</dbReference>
<dbReference type="Proteomes" id="UP001589814">
    <property type="component" value="Unassembled WGS sequence"/>
</dbReference>
<sequence>MTQGLIILDRDGVINEDSIAFIRSPEQWIAFPQALEAIARLHQAGWQLAVATNQSGIARGYFDEPTLDAMHDRMHREVEAAGGRIDHVVWSPHGPDDDSEMRKPRPGMLLKIRDLCGLKNLDNAWMVGDSLRDLQAGQSAGCRTALVLTGKGRITRGDLDQLERPDEVIIADSLLEFANRLLAAEPALLFPSDRA</sequence>
<dbReference type="CDD" id="cd07503">
    <property type="entry name" value="HAD_HisB-N"/>
    <property type="match status" value="1"/>
</dbReference>
<dbReference type="InterPro" id="IPR023214">
    <property type="entry name" value="HAD_sf"/>
</dbReference>
<evidence type="ECO:0000256" key="7">
    <source>
        <dbReference type="PIRNR" id="PIRNR004682"/>
    </source>
</evidence>
<accession>A0ABV6G1K4</accession>
<dbReference type="EMBL" id="JBHLVX010000020">
    <property type="protein sequence ID" value="MFC0267532.1"/>
    <property type="molecule type" value="Genomic_DNA"/>
</dbReference>
<evidence type="ECO:0000256" key="4">
    <source>
        <dbReference type="ARBA" id="ARBA00022801"/>
    </source>
</evidence>
<dbReference type="NCBIfam" id="TIGR01662">
    <property type="entry name" value="HAD-SF-IIIA"/>
    <property type="match status" value="1"/>
</dbReference>
<dbReference type="RefSeq" id="WP_019950375.1">
    <property type="nucleotide sequence ID" value="NZ_JBHLVX010000020.1"/>
</dbReference>
<keyword evidence="2 7" id="KW-0963">Cytoplasm</keyword>
<dbReference type="GO" id="GO:0034200">
    <property type="term" value="F:D-glycero-beta-D-manno-heptose 1,7-bisphosphate 7-phosphatase activity"/>
    <property type="evidence" value="ECO:0007669"/>
    <property type="project" value="UniProtKB-EC"/>
</dbReference>
<evidence type="ECO:0000256" key="1">
    <source>
        <dbReference type="ARBA" id="ARBA00004496"/>
    </source>
</evidence>
<dbReference type="Gene3D" id="3.40.50.1000">
    <property type="entry name" value="HAD superfamily/HAD-like"/>
    <property type="match status" value="1"/>
</dbReference>
<keyword evidence="5 7" id="KW-0119">Carbohydrate metabolism</keyword>
<evidence type="ECO:0000256" key="2">
    <source>
        <dbReference type="ARBA" id="ARBA00022490"/>
    </source>
</evidence>
<proteinExistence type="inferred from homology"/>
<gene>
    <name evidence="8" type="primary">gmhB</name>
    <name evidence="8" type="ORF">ACFFHW_05895</name>
</gene>
<dbReference type="NCBIfam" id="NF006506">
    <property type="entry name" value="PRK08942.1"/>
    <property type="match status" value="1"/>
</dbReference>
<keyword evidence="4 7" id="KW-0378">Hydrolase</keyword>
<keyword evidence="9" id="KW-1185">Reference proteome</keyword>
<dbReference type="InterPro" id="IPR004446">
    <property type="entry name" value="Heptose_bisP_phosphatase"/>
</dbReference>
<evidence type="ECO:0000256" key="5">
    <source>
        <dbReference type="ARBA" id="ARBA00023277"/>
    </source>
</evidence>